<dbReference type="PANTHER" id="PTHR10857">
    <property type="entry name" value="COPINE"/>
    <property type="match status" value="1"/>
</dbReference>
<evidence type="ECO:0000313" key="2">
    <source>
        <dbReference type="EMBL" id="MEQ2182442.1"/>
    </source>
</evidence>
<comment type="caution">
    <text evidence="2">The sequence shown here is derived from an EMBL/GenBank/DDBJ whole genome shotgun (WGS) entry which is preliminary data.</text>
</comment>
<dbReference type="Pfam" id="PF07002">
    <property type="entry name" value="Copine"/>
    <property type="match status" value="1"/>
</dbReference>
<accession>A0ABV0PGE8</accession>
<dbReference type="Proteomes" id="UP001476798">
    <property type="component" value="Unassembled WGS sequence"/>
</dbReference>
<dbReference type="PANTHER" id="PTHR10857:SF22">
    <property type="entry name" value="COPINE-3"/>
    <property type="match status" value="1"/>
</dbReference>
<protein>
    <submittedName>
        <fullName evidence="2">Copine-3</fullName>
    </submittedName>
</protein>
<name>A0ABV0PGE8_9TELE</name>
<reference evidence="2 3" key="1">
    <citation type="submission" date="2021-06" db="EMBL/GenBank/DDBJ databases">
        <authorList>
            <person name="Palmer J.M."/>
        </authorList>
    </citation>
    <scope>NUCLEOTIDE SEQUENCE [LARGE SCALE GENOMIC DNA]</scope>
    <source>
        <strain evidence="2 3">GA_2019</strain>
        <tissue evidence="2">Muscle</tissue>
    </source>
</reference>
<dbReference type="InterPro" id="IPR036465">
    <property type="entry name" value="vWFA_dom_sf"/>
</dbReference>
<dbReference type="InterPro" id="IPR045052">
    <property type="entry name" value="Copine"/>
</dbReference>
<dbReference type="EMBL" id="JAHRIO010072246">
    <property type="protein sequence ID" value="MEQ2182442.1"/>
    <property type="molecule type" value="Genomic_DNA"/>
</dbReference>
<keyword evidence="3" id="KW-1185">Reference proteome</keyword>
<dbReference type="SUPFAM" id="SSF53300">
    <property type="entry name" value="vWA-like"/>
    <property type="match status" value="1"/>
</dbReference>
<evidence type="ECO:0000259" key="1">
    <source>
        <dbReference type="Pfam" id="PF07002"/>
    </source>
</evidence>
<sequence>MGGCQINFTVAIDFTGSNGDPRSPQSLHYISPQGVNEYLSAIWSVGNVIQDYDRCGNLTLKPTHTGGVRFHYVNASLICRCAAGVVGVVEAYRACLPQVKLYGPTNFSPIINHVACFAKEALQQTTASITNCCCCSKCGVVSALLQQYFVLLIITDGVITDMDETRNAIVNASRLPMSIIIVGVGAADFSAMEFLDGDDGRLRSLSGEAAMRDIVQFVPFRQFQNVS</sequence>
<dbReference type="InterPro" id="IPR010734">
    <property type="entry name" value="Copine_C"/>
</dbReference>
<proteinExistence type="predicted"/>
<organism evidence="2 3">
    <name type="scientific">Goodea atripinnis</name>
    <dbReference type="NCBI Taxonomy" id="208336"/>
    <lineage>
        <taxon>Eukaryota</taxon>
        <taxon>Metazoa</taxon>
        <taxon>Chordata</taxon>
        <taxon>Craniata</taxon>
        <taxon>Vertebrata</taxon>
        <taxon>Euteleostomi</taxon>
        <taxon>Actinopterygii</taxon>
        <taxon>Neopterygii</taxon>
        <taxon>Teleostei</taxon>
        <taxon>Neoteleostei</taxon>
        <taxon>Acanthomorphata</taxon>
        <taxon>Ovalentaria</taxon>
        <taxon>Atherinomorphae</taxon>
        <taxon>Cyprinodontiformes</taxon>
        <taxon>Goodeidae</taxon>
        <taxon>Goodea</taxon>
    </lineage>
</organism>
<evidence type="ECO:0000313" key="3">
    <source>
        <dbReference type="Proteomes" id="UP001476798"/>
    </source>
</evidence>
<gene>
    <name evidence="2" type="primary">CPNE3_1</name>
    <name evidence="2" type="ORF">GOODEAATRI_022357</name>
</gene>
<feature type="domain" description="Copine C-terminal" evidence="1">
    <location>
        <begin position="26"/>
        <end position="225"/>
    </location>
</feature>